<sequence length="480" mass="49425">MSSSSSSSSVSSAPRIAQPQEATNIMIAAAEGEAILQEAPYGSSSPTTPPLSSGAQEEENVGIPSQHASEHDLTSLAAAAAAANAMEFGANEAQDLIHASTKESTAPRVSRSSSTSSPPPPVPATPVGSTTSSGAPVVVGKSKARPRSSSTTSASGAQATSSTSNSKSLRRGKWTVEEETYVARVIQDFNLGYLKAPAGTTLRTYLSEKLQCDPMRITKKFTGDACIGKRVFHPAVPTSASTLAAMEQAQAELEDLERQWRRRMELQQSESAKKAAASAAAVAAGCCLAKTCPAGSCTCGSTLVRAASWLERAKETLSATNNNNKTTSSNATGSKNKTLTREEIMKQMSEVQRLLAEGPTPSSVVKSVNRGIALIPDSSSNAVSPARHASGTSVGATTSTQSTAAHSVPSAATASSLVVSDEVLTVPPTASEATEGVAHGTKRLRSDEQEETGAEADAKALVDFLQTVQQAAAAASQETN</sequence>
<feature type="region of interest" description="Disordered" evidence="2">
    <location>
        <begin position="101"/>
        <end position="172"/>
    </location>
</feature>
<dbReference type="EMBL" id="HBHT01016965">
    <property type="protein sequence ID" value="CAD9964268.1"/>
    <property type="molecule type" value="Transcribed_RNA"/>
</dbReference>
<organism evidence="4">
    <name type="scientific">Entomoneis paludosa</name>
    <dbReference type="NCBI Taxonomy" id="265537"/>
    <lineage>
        <taxon>Eukaryota</taxon>
        <taxon>Sar</taxon>
        <taxon>Stramenopiles</taxon>
        <taxon>Ochrophyta</taxon>
        <taxon>Bacillariophyta</taxon>
        <taxon>Bacillariophyceae</taxon>
        <taxon>Bacillariophycidae</taxon>
        <taxon>Entomoneidaceae</taxon>
        <taxon>Entomoneis</taxon>
    </lineage>
</organism>
<dbReference type="PANTHER" id="PTHR35213:SF5">
    <property type="entry name" value="RING-TYPE DOMAIN-CONTAINING PROTEIN"/>
    <property type="match status" value="1"/>
</dbReference>
<feature type="region of interest" description="Disordered" evidence="2">
    <location>
        <begin position="427"/>
        <end position="455"/>
    </location>
</feature>
<evidence type="ECO:0000256" key="2">
    <source>
        <dbReference type="SAM" id="MobiDB-lite"/>
    </source>
</evidence>
<dbReference type="PANTHER" id="PTHR35213">
    <property type="entry name" value="RING-TYPE DOMAIN-CONTAINING PROTEIN-RELATED"/>
    <property type="match status" value="1"/>
</dbReference>
<name>A0A6U3BC15_9STRA</name>
<keyword evidence="1" id="KW-0175">Coiled coil</keyword>
<feature type="region of interest" description="Disordered" evidence="2">
    <location>
        <begin position="36"/>
        <end position="75"/>
    </location>
</feature>
<evidence type="ECO:0000313" key="4">
    <source>
        <dbReference type="EMBL" id="CAD9964268.1"/>
    </source>
</evidence>
<dbReference type="EMBL" id="HBHT01016963">
    <property type="protein sequence ID" value="CAD9964263.1"/>
    <property type="molecule type" value="Transcribed_RNA"/>
</dbReference>
<feature type="compositionally biased region" description="Low complexity" evidence="2">
    <location>
        <begin position="104"/>
        <end position="116"/>
    </location>
</feature>
<feature type="region of interest" description="Disordered" evidence="2">
    <location>
        <begin position="317"/>
        <end position="337"/>
    </location>
</feature>
<evidence type="ECO:0008006" key="5">
    <source>
        <dbReference type="Google" id="ProtNLM"/>
    </source>
</evidence>
<feature type="coiled-coil region" evidence="1">
    <location>
        <begin position="239"/>
        <end position="266"/>
    </location>
</feature>
<feature type="compositionally biased region" description="Low complexity" evidence="2">
    <location>
        <begin position="388"/>
        <end position="407"/>
    </location>
</feature>
<dbReference type="AlphaFoldDB" id="A0A6U3BC15"/>
<feature type="compositionally biased region" description="Low complexity" evidence="2">
    <location>
        <begin position="125"/>
        <end position="136"/>
    </location>
</feature>
<accession>A0A6U3BC15</accession>
<evidence type="ECO:0000256" key="1">
    <source>
        <dbReference type="SAM" id="Coils"/>
    </source>
</evidence>
<feature type="region of interest" description="Disordered" evidence="2">
    <location>
        <begin position="376"/>
        <end position="407"/>
    </location>
</feature>
<evidence type="ECO:0000313" key="3">
    <source>
        <dbReference type="EMBL" id="CAD9964263.1"/>
    </source>
</evidence>
<feature type="compositionally biased region" description="Low complexity" evidence="2">
    <location>
        <begin position="148"/>
        <end position="166"/>
    </location>
</feature>
<protein>
    <recommendedName>
        <fullName evidence="5">Myb-like domain-containing protein</fullName>
    </recommendedName>
</protein>
<gene>
    <name evidence="3" type="ORF">APAL1065_LOCUS11313</name>
    <name evidence="4" type="ORF">APAL1065_LOCUS11315</name>
</gene>
<proteinExistence type="predicted"/>
<reference evidence="4" key="1">
    <citation type="submission" date="2021-01" db="EMBL/GenBank/DDBJ databases">
        <authorList>
            <person name="Corre E."/>
            <person name="Pelletier E."/>
            <person name="Niang G."/>
            <person name="Scheremetjew M."/>
            <person name="Finn R."/>
            <person name="Kale V."/>
            <person name="Holt S."/>
            <person name="Cochrane G."/>
            <person name="Meng A."/>
            <person name="Brown T."/>
            <person name="Cohen L."/>
        </authorList>
    </citation>
    <scope>NUCLEOTIDE SEQUENCE</scope>
    <source>
        <strain evidence="4">CCMP125</strain>
    </source>
</reference>
<feature type="compositionally biased region" description="Low complexity" evidence="2">
    <location>
        <begin position="43"/>
        <end position="53"/>
    </location>
</feature>